<keyword evidence="1" id="KW-0067">ATP-binding</keyword>
<dbReference type="CDD" id="cd18809">
    <property type="entry name" value="SF1_C_RecD"/>
    <property type="match status" value="1"/>
</dbReference>
<gene>
    <name evidence="1" type="ORF">N4S67_21630</name>
</gene>
<dbReference type="SUPFAM" id="SSF52540">
    <property type="entry name" value="P-loop containing nucleoside triphosphate hydrolases"/>
    <property type="match status" value="1"/>
</dbReference>
<dbReference type="Gene3D" id="3.40.50.300">
    <property type="entry name" value="P-loop containing nucleotide triphosphate hydrolases"/>
    <property type="match status" value="1"/>
</dbReference>
<dbReference type="EMBL" id="JAODWD010000005">
    <property type="protein sequence ID" value="MCT7661009.1"/>
    <property type="molecule type" value="Genomic_DNA"/>
</dbReference>
<dbReference type="InterPro" id="IPR027417">
    <property type="entry name" value="P-loop_NTPase"/>
</dbReference>
<reference evidence="2" key="1">
    <citation type="submission" date="2023-07" db="EMBL/GenBank/DDBJ databases">
        <authorList>
            <person name="Deng Y."/>
            <person name="Zhang Y.-Q."/>
        </authorList>
    </citation>
    <scope>NUCLEOTIDE SEQUENCE [LARGE SCALE GENOMIC DNA]</scope>
    <source>
        <strain evidence="2">CPCC 205710</strain>
    </source>
</reference>
<keyword evidence="2" id="KW-1185">Reference proteome</keyword>
<organism evidence="1 2">
    <name type="scientific">Mycobacterium deserti</name>
    <dbReference type="NCBI Taxonomy" id="2978347"/>
    <lineage>
        <taxon>Bacteria</taxon>
        <taxon>Bacillati</taxon>
        <taxon>Actinomycetota</taxon>
        <taxon>Actinomycetes</taxon>
        <taxon>Mycobacteriales</taxon>
        <taxon>Mycobacteriaceae</taxon>
        <taxon>Mycobacterium</taxon>
    </lineage>
</organism>
<dbReference type="RefSeq" id="WP_260995060.1">
    <property type="nucleotide sequence ID" value="NZ_JAODWD010000005.1"/>
</dbReference>
<dbReference type="Gene3D" id="2.30.30.940">
    <property type="match status" value="1"/>
</dbReference>
<proteinExistence type="predicted"/>
<dbReference type="GO" id="GO:0004386">
    <property type="term" value="F:helicase activity"/>
    <property type="evidence" value="ECO:0007669"/>
    <property type="project" value="UniProtKB-KW"/>
</dbReference>
<protein>
    <submittedName>
        <fullName evidence="1">Helicase C-terminal domain-containing protein</fullName>
    </submittedName>
</protein>
<keyword evidence="1" id="KW-0547">Nucleotide-binding</keyword>
<accession>A0ABT2MFE9</accession>
<evidence type="ECO:0000313" key="2">
    <source>
        <dbReference type="Proteomes" id="UP001206639"/>
    </source>
</evidence>
<evidence type="ECO:0000313" key="1">
    <source>
        <dbReference type="EMBL" id="MCT7661009.1"/>
    </source>
</evidence>
<comment type="caution">
    <text evidence="1">The sequence shown here is derived from an EMBL/GenBank/DDBJ whole genome shotgun (WGS) entry which is preliminary data.</text>
</comment>
<sequence>MVRNGNRWRIAAIDEENCRIAAVRLDDGAGAVFTGDYPREHINLGYAVTVHSAQGVTADTSHAVLGENATRNLLYLAMSRGRHTNTAHLYERITDTQNSRRPFSRWFAEPRWNQRD</sequence>
<keyword evidence="1" id="KW-0347">Helicase</keyword>
<keyword evidence="1" id="KW-0378">Hydrolase</keyword>
<name>A0ABT2MFE9_9MYCO</name>
<dbReference type="Proteomes" id="UP001206639">
    <property type="component" value="Unassembled WGS sequence"/>
</dbReference>